<dbReference type="InterPro" id="IPR014284">
    <property type="entry name" value="RNA_pol_sigma-70_dom"/>
</dbReference>
<dbReference type="SUPFAM" id="SSF88946">
    <property type="entry name" value="Sigma2 domain of RNA polymerase sigma factors"/>
    <property type="match status" value="1"/>
</dbReference>
<evidence type="ECO:0000259" key="6">
    <source>
        <dbReference type="Pfam" id="PF08281"/>
    </source>
</evidence>
<dbReference type="CDD" id="cd06171">
    <property type="entry name" value="Sigma70_r4"/>
    <property type="match status" value="1"/>
</dbReference>
<protein>
    <submittedName>
        <fullName evidence="7">RNA polymerase sigma factor</fullName>
    </submittedName>
</protein>
<organism evidence="7 8">
    <name type="scientific">Microbispora bryophytorum subsp. camponoti</name>
    <dbReference type="NCBI Taxonomy" id="1677852"/>
    <lineage>
        <taxon>Bacteria</taxon>
        <taxon>Bacillati</taxon>
        <taxon>Actinomycetota</taxon>
        <taxon>Actinomycetes</taxon>
        <taxon>Streptosporangiales</taxon>
        <taxon>Streptosporangiaceae</taxon>
        <taxon>Microbispora</taxon>
    </lineage>
</organism>
<keyword evidence="2" id="KW-0805">Transcription regulation</keyword>
<dbReference type="PANTHER" id="PTHR43133:SF25">
    <property type="entry name" value="RNA POLYMERASE SIGMA FACTOR RFAY-RELATED"/>
    <property type="match status" value="1"/>
</dbReference>
<dbReference type="Proteomes" id="UP000653231">
    <property type="component" value="Unassembled WGS sequence"/>
</dbReference>
<comment type="similarity">
    <text evidence="1">Belongs to the sigma-70 factor family. ECF subfamily.</text>
</comment>
<dbReference type="Gene3D" id="1.10.10.10">
    <property type="entry name" value="Winged helix-like DNA-binding domain superfamily/Winged helix DNA-binding domain"/>
    <property type="match status" value="1"/>
</dbReference>
<dbReference type="Pfam" id="PF04542">
    <property type="entry name" value="Sigma70_r2"/>
    <property type="match status" value="1"/>
</dbReference>
<name>A0ABR8LA37_9ACTN</name>
<evidence type="ECO:0000256" key="1">
    <source>
        <dbReference type="ARBA" id="ARBA00010641"/>
    </source>
</evidence>
<comment type="caution">
    <text evidence="7">The sequence shown here is derived from an EMBL/GenBank/DDBJ whole genome shotgun (WGS) entry which is preliminary data.</text>
</comment>
<evidence type="ECO:0000256" key="3">
    <source>
        <dbReference type="ARBA" id="ARBA00023082"/>
    </source>
</evidence>
<keyword evidence="8" id="KW-1185">Reference proteome</keyword>
<evidence type="ECO:0000256" key="2">
    <source>
        <dbReference type="ARBA" id="ARBA00023015"/>
    </source>
</evidence>
<dbReference type="PANTHER" id="PTHR43133">
    <property type="entry name" value="RNA POLYMERASE ECF-TYPE SIGMA FACTO"/>
    <property type="match status" value="1"/>
</dbReference>
<dbReference type="RefSeq" id="WP_191054924.1">
    <property type="nucleotide sequence ID" value="NZ_JACXRZ010000035.1"/>
</dbReference>
<feature type="domain" description="RNA polymerase sigma-70 region 2" evidence="5">
    <location>
        <begin position="29"/>
        <end position="93"/>
    </location>
</feature>
<dbReference type="SUPFAM" id="SSF88659">
    <property type="entry name" value="Sigma3 and sigma4 domains of RNA polymerase sigma factors"/>
    <property type="match status" value="1"/>
</dbReference>
<keyword evidence="4" id="KW-0804">Transcription</keyword>
<dbReference type="InterPro" id="IPR013324">
    <property type="entry name" value="RNA_pol_sigma_r3/r4-like"/>
</dbReference>
<dbReference type="EMBL" id="JACXRZ010000035">
    <property type="protein sequence ID" value="MBD3147771.1"/>
    <property type="molecule type" value="Genomic_DNA"/>
</dbReference>
<dbReference type="NCBIfam" id="TIGR02937">
    <property type="entry name" value="sigma70-ECF"/>
    <property type="match status" value="1"/>
</dbReference>
<proteinExistence type="inferred from homology"/>
<dbReference type="InterPro" id="IPR013325">
    <property type="entry name" value="RNA_pol_sigma_r2"/>
</dbReference>
<dbReference type="Pfam" id="PF08281">
    <property type="entry name" value="Sigma70_r4_2"/>
    <property type="match status" value="1"/>
</dbReference>
<dbReference type="InterPro" id="IPR007627">
    <property type="entry name" value="RNA_pol_sigma70_r2"/>
</dbReference>
<evidence type="ECO:0000313" key="7">
    <source>
        <dbReference type="EMBL" id="MBD3147771.1"/>
    </source>
</evidence>
<keyword evidence="3" id="KW-0731">Sigma factor</keyword>
<dbReference type="InterPro" id="IPR039425">
    <property type="entry name" value="RNA_pol_sigma-70-like"/>
</dbReference>
<evidence type="ECO:0000256" key="4">
    <source>
        <dbReference type="ARBA" id="ARBA00023163"/>
    </source>
</evidence>
<sequence>MPEPATAVDAADMTLIQRSLGEPEVFAVLFDRHAPSLHRYAARRLGPDYAEDVVSETFLAAFQSRHRYDVRHADARPWLYGIASNVIGKRRRSEITVYRAYVRSGVHPADVSGGLVEDEVTTLAVNRPLAAALAALRPGDRHVLLLVAWADLTYEEVSRALGIPLGTVRSRLNRARRKIREALPIKEDHDG</sequence>
<dbReference type="InterPro" id="IPR013249">
    <property type="entry name" value="RNA_pol_sigma70_r4_t2"/>
</dbReference>
<dbReference type="Gene3D" id="1.10.1740.10">
    <property type="match status" value="1"/>
</dbReference>
<dbReference type="InterPro" id="IPR036388">
    <property type="entry name" value="WH-like_DNA-bd_sf"/>
</dbReference>
<reference evidence="7 8" key="1">
    <citation type="submission" date="2020-09" db="EMBL/GenBank/DDBJ databases">
        <title>Actinomycete isolated from the Camponotus japonicus Mayr.</title>
        <authorList>
            <person name="Gong X."/>
        </authorList>
    </citation>
    <scope>NUCLEOTIDE SEQUENCE [LARGE SCALE GENOMIC DNA]</scope>
    <source>
        <strain evidence="7 8">2C-HV3</strain>
    </source>
</reference>
<gene>
    <name evidence="7" type="ORF">IEQ31_32015</name>
</gene>
<evidence type="ECO:0000259" key="5">
    <source>
        <dbReference type="Pfam" id="PF04542"/>
    </source>
</evidence>
<accession>A0ABR8LA37</accession>
<feature type="domain" description="RNA polymerase sigma factor 70 region 4 type 2" evidence="6">
    <location>
        <begin position="129"/>
        <end position="179"/>
    </location>
</feature>
<evidence type="ECO:0000313" key="8">
    <source>
        <dbReference type="Proteomes" id="UP000653231"/>
    </source>
</evidence>